<dbReference type="Proteomes" id="UP001177021">
    <property type="component" value="Unassembled WGS sequence"/>
</dbReference>
<keyword evidence="2" id="KW-1185">Reference proteome</keyword>
<evidence type="ECO:0000313" key="1">
    <source>
        <dbReference type="EMBL" id="CAJ2633371.1"/>
    </source>
</evidence>
<evidence type="ECO:0000313" key="2">
    <source>
        <dbReference type="Proteomes" id="UP001177021"/>
    </source>
</evidence>
<sequence length="79" mass="8697">MEHLNFLDGALEASKEGGTTFIVKGQHAKHYEEGLLQLRYVVRLSGYCPASCRPKIEGKEEAGTIEKFAKKEAQKVGSS</sequence>
<gene>
    <name evidence="1" type="ORF">MILVUS5_LOCUS4495</name>
</gene>
<accession>A0ACB0IMQ8</accession>
<comment type="caution">
    <text evidence="1">The sequence shown here is derived from an EMBL/GenBank/DDBJ whole genome shotgun (WGS) entry which is preliminary data.</text>
</comment>
<protein>
    <submittedName>
        <fullName evidence="1">Uncharacterized protein</fullName>
    </submittedName>
</protein>
<name>A0ACB0IMQ8_TRIPR</name>
<dbReference type="EMBL" id="CASHSV030000001">
    <property type="protein sequence ID" value="CAJ2633371.1"/>
    <property type="molecule type" value="Genomic_DNA"/>
</dbReference>
<reference evidence="1" key="1">
    <citation type="submission" date="2023-10" db="EMBL/GenBank/DDBJ databases">
        <authorList>
            <person name="Rodriguez Cubillos JULIANA M."/>
            <person name="De Vega J."/>
        </authorList>
    </citation>
    <scope>NUCLEOTIDE SEQUENCE</scope>
</reference>
<proteinExistence type="predicted"/>
<organism evidence="1 2">
    <name type="scientific">Trifolium pratense</name>
    <name type="common">Red clover</name>
    <dbReference type="NCBI Taxonomy" id="57577"/>
    <lineage>
        <taxon>Eukaryota</taxon>
        <taxon>Viridiplantae</taxon>
        <taxon>Streptophyta</taxon>
        <taxon>Embryophyta</taxon>
        <taxon>Tracheophyta</taxon>
        <taxon>Spermatophyta</taxon>
        <taxon>Magnoliopsida</taxon>
        <taxon>eudicotyledons</taxon>
        <taxon>Gunneridae</taxon>
        <taxon>Pentapetalae</taxon>
        <taxon>rosids</taxon>
        <taxon>fabids</taxon>
        <taxon>Fabales</taxon>
        <taxon>Fabaceae</taxon>
        <taxon>Papilionoideae</taxon>
        <taxon>50 kb inversion clade</taxon>
        <taxon>NPAAA clade</taxon>
        <taxon>Hologalegina</taxon>
        <taxon>IRL clade</taxon>
        <taxon>Trifolieae</taxon>
        <taxon>Trifolium</taxon>
    </lineage>
</organism>